<comment type="similarity">
    <text evidence="2 10">Belongs to the cation transport ATPase (P-type) (TC 3.A.3) family. Type IB subfamily.</text>
</comment>
<dbReference type="Gene3D" id="3.40.1110.10">
    <property type="entry name" value="Calcium-transporting ATPase, cytoplasmic domain N"/>
    <property type="match status" value="1"/>
</dbReference>
<dbReference type="RefSeq" id="WP_215626766.1">
    <property type="nucleotide sequence ID" value="NZ_CP067089.2"/>
</dbReference>
<dbReference type="InterPro" id="IPR059000">
    <property type="entry name" value="ATPase_P-type_domA"/>
</dbReference>
<dbReference type="InterPro" id="IPR027256">
    <property type="entry name" value="P-typ_ATPase_IB"/>
</dbReference>
<comment type="subcellular location">
    <subcellularLocation>
        <location evidence="10">Cell membrane</location>
    </subcellularLocation>
    <subcellularLocation>
        <location evidence="1">Membrane</location>
    </subcellularLocation>
</comment>
<dbReference type="NCBIfam" id="TIGR01512">
    <property type="entry name" value="ATPase-IB2_Cd"/>
    <property type="match status" value="1"/>
</dbReference>
<dbReference type="InterPro" id="IPR023298">
    <property type="entry name" value="ATPase_P-typ_TM_dom_sf"/>
</dbReference>
<dbReference type="GO" id="GO:0005524">
    <property type="term" value="F:ATP binding"/>
    <property type="evidence" value="ECO:0007669"/>
    <property type="project" value="UniProtKB-UniRule"/>
</dbReference>
<dbReference type="InterPro" id="IPR036412">
    <property type="entry name" value="HAD-like_sf"/>
</dbReference>
<feature type="transmembrane region" description="Helical" evidence="10">
    <location>
        <begin position="75"/>
        <end position="92"/>
    </location>
</feature>
<dbReference type="GO" id="GO:0016887">
    <property type="term" value="F:ATP hydrolysis activity"/>
    <property type="evidence" value="ECO:0007669"/>
    <property type="project" value="InterPro"/>
</dbReference>
<dbReference type="PROSITE" id="PS01229">
    <property type="entry name" value="COF_2"/>
    <property type="match status" value="1"/>
</dbReference>
<dbReference type="EMBL" id="CP067089">
    <property type="protein sequence ID" value="QQO09463.1"/>
    <property type="molecule type" value="Genomic_DNA"/>
</dbReference>
<dbReference type="Proteomes" id="UP000595917">
    <property type="component" value="Chromosome"/>
</dbReference>
<dbReference type="PRINTS" id="PR00119">
    <property type="entry name" value="CATATPASE"/>
</dbReference>
<dbReference type="InterPro" id="IPR023299">
    <property type="entry name" value="ATPase_P-typ_cyto_dom_N"/>
</dbReference>
<evidence type="ECO:0000256" key="3">
    <source>
        <dbReference type="ARBA" id="ARBA00022692"/>
    </source>
</evidence>
<feature type="transmembrane region" description="Helical" evidence="10">
    <location>
        <begin position="342"/>
        <end position="365"/>
    </location>
</feature>
<dbReference type="SFLD" id="SFLDS00003">
    <property type="entry name" value="Haloacid_Dehalogenase"/>
    <property type="match status" value="1"/>
</dbReference>
<feature type="domain" description="P-type ATPase A" evidence="11">
    <location>
        <begin position="191"/>
        <end position="291"/>
    </location>
</feature>
<dbReference type="Pfam" id="PF00702">
    <property type="entry name" value="Hydrolase"/>
    <property type="match status" value="1"/>
</dbReference>
<dbReference type="SUPFAM" id="SSF81665">
    <property type="entry name" value="Calcium ATPase, transmembrane domain M"/>
    <property type="match status" value="1"/>
</dbReference>
<reference evidence="12" key="1">
    <citation type="submission" date="2021-01" db="EMBL/GenBank/DDBJ databases">
        <title>Description of Breznakiella homolactica.</title>
        <authorList>
            <person name="Song Y."/>
            <person name="Brune A."/>
        </authorList>
    </citation>
    <scope>NUCLEOTIDE SEQUENCE</scope>
    <source>
        <strain evidence="12">RmG30</strain>
    </source>
</reference>
<proteinExistence type="inferred from homology"/>
<keyword evidence="10" id="KW-1003">Cell membrane</keyword>
<dbReference type="EC" id="7.2.2.12" evidence="8"/>
<evidence type="ECO:0000313" key="13">
    <source>
        <dbReference type="Proteomes" id="UP000595917"/>
    </source>
</evidence>
<evidence type="ECO:0000256" key="6">
    <source>
        <dbReference type="ARBA" id="ARBA00022989"/>
    </source>
</evidence>
<dbReference type="GO" id="GO:0016463">
    <property type="term" value="F:P-type zinc transporter activity"/>
    <property type="evidence" value="ECO:0007669"/>
    <property type="project" value="UniProtKB-EC"/>
</dbReference>
<organism evidence="12 13">
    <name type="scientific">Breznakiella homolactica</name>
    <dbReference type="NCBI Taxonomy" id="2798577"/>
    <lineage>
        <taxon>Bacteria</taxon>
        <taxon>Pseudomonadati</taxon>
        <taxon>Spirochaetota</taxon>
        <taxon>Spirochaetia</taxon>
        <taxon>Spirochaetales</taxon>
        <taxon>Breznakiellaceae</taxon>
        <taxon>Breznakiella</taxon>
    </lineage>
</organism>
<keyword evidence="7 10" id="KW-0472">Membrane</keyword>
<dbReference type="NCBIfam" id="TIGR01525">
    <property type="entry name" value="ATPase-IB_hvy"/>
    <property type="match status" value="1"/>
</dbReference>
<evidence type="ECO:0000256" key="2">
    <source>
        <dbReference type="ARBA" id="ARBA00006024"/>
    </source>
</evidence>
<dbReference type="InterPro" id="IPR018303">
    <property type="entry name" value="ATPase_P-typ_P_site"/>
</dbReference>
<dbReference type="Pfam" id="PF00122">
    <property type="entry name" value="E1-E2_ATPase"/>
    <property type="match status" value="1"/>
</dbReference>
<dbReference type="InterPro" id="IPR051014">
    <property type="entry name" value="Cation_Transport_ATPase_IB"/>
</dbReference>
<dbReference type="GO" id="GO:0015086">
    <property type="term" value="F:cadmium ion transmembrane transporter activity"/>
    <property type="evidence" value="ECO:0007669"/>
    <property type="project" value="TreeGrafter"/>
</dbReference>
<dbReference type="SFLD" id="SFLDG00002">
    <property type="entry name" value="C1.7:_P-type_atpase_like"/>
    <property type="match status" value="1"/>
</dbReference>
<sequence>MKNINAETGNAVCSCSDHNHGHSQEHPHGQTEKNDNDGHDCAACAALHSPRKTAAAAETGRYIRFGSYALPVKRVAVFGGALLLWIAGIIIGRLDLAARTGIGFLAYLPLVPFLASYALAGIPVLKNAFINLKRKNPLDENFLMAIATIGAFAIGEWTEAVGVMIFYMIGELIQEAAVLRSRRSIDALLALKPDTARVKIGDSWQETSADSVIPGAFVLVRPGERIPLDGILEEGAGSVDASMLTGESRPVMVRPGDEVRSGTVSVDGVLTVRTTKSAENSSAAKIIELVESASQAKAKPERFISAFAKWYTPLVVGIAVILAVVPPLVIPGALFSDWLYRALILLVISCPCALVVSVPLGYFAGIGGMSRRGIMVKGAVHLDSLKNAQYVAFDKTGTLTKGKFSIASIEPAQGVSEQDLLETAVLAEGESNHPIAQAILSGGRERGISLSPQAGIQYREIAGRGLEVRSGDTAILAGNRALLEESGIAAVKSDGEATTYTSVYVARDGKYLGRILIGDTIKEGAREALEELKALGIRQTVMFTGDSRGTAEAVAAELGIDKVEAELLPEDKLIGIESLAKEGTTVFVGDGINDAPVLARADVGIAMGSGADVAVEAADVIIMTDDPRRVSEAVVRSRKTRRIVIGNVVFALAAKALFIILAAFGMANMWMALFADVGVAVIAIVNSTRALR</sequence>
<keyword evidence="10" id="KW-0067">ATP-binding</keyword>
<feature type="transmembrane region" description="Helical" evidence="10">
    <location>
        <begin position="104"/>
        <end position="122"/>
    </location>
</feature>
<keyword evidence="5" id="KW-1278">Translocase</keyword>
<evidence type="ECO:0000256" key="5">
    <source>
        <dbReference type="ARBA" id="ARBA00022967"/>
    </source>
</evidence>
<dbReference type="GO" id="GO:0046872">
    <property type="term" value="F:metal ion binding"/>
    <property type="evidence" value="ECO:0007669"/>
    <property type="project" value="UniProtKB-KW"/>
</dbReference>
<dbReference type="InterPro" id="IPR008250">
    <property type="entry name" value="ATPase_P-typ_transduc_dom_A_sf"/>
</dbReference>
<evidence type="ECO:0000259" key="11">
    <source>
        <dbReference type="Pfam" id="PF00122"/>
    </source>
</evidence>
<dbReference type="PRINTS" id="PR00941">
    <property type="entry name" value="CDATPASE"/>
</dbReference>
<evidence type="ECO:0000256" key="7">
    <source>
        <dbReference type="ARBA" id="ARBA00023136"/>
    </source>
</evidence>
<evidence type="ECO:0000256" key="1">
    <source>
        <dbReference type="ARBA" id="ARBA00004370"/>
    </source>
</evidence>
<dbReference type="KEGG" id="bhc:JFL75_00640"/>
<evidence type="ECO:0000256" key="8">
    <source>
        <dbReference type="ARBA" id="ARBA00039097"/>
    </source>
</evidence>
<dbReference type="InterPro" id="IPR044492">
    <property type="entry name" value="P_typ_ATPase_HD_dom"/>
</dbReference>
<name>A0A7T7XNG0_9SPIR</name>
<dbReference type="SFLD" id="SFLDF00027">
    <property type="entry name" value="p-type_atpase"/>
    <property type="match status" value="1"/>
</dbReference>
<evidence type="ECO:0000313" key="12">
    <source>
        <dbReference type="EMBL" id="QQO09463.1"/>
    </source>
</evidence>
<protein>
    <recommendedName>
        <fullName evidence="8">P-type Zn(2+) transporter</fullName>
        <ecNumber evidence="8">7.2.2.12</ecNumber>
    </recommendedName>
</protein>
<accession>A0A7T7XNG0</accession>
<evidence type="ECO:0000256" key="4">
    <source>
        <dbReference type="ARBA" id="ARBA00022723"/>
    </source>
</evidence>
<feature type="transmembrane region" description="Helical" evidence="10">
    <location>
        <begin position="670"/>
        <end position="691"/>
    </location>
</feature>
<keyword evidence="10" id="KW-0547">Nucleotide-binding</keyword>
<dbReference type="Gene3D" id="3.40.50.1000">
    <property type="entry name" value="HAD superfamily/HAD-like"/>
    <property type="match status" value="1"/>
</dbReference>
<evidence type="ECO:0000256" key="10">
    <source>
        <dbReference type="RuleBase" id="RU362081"/>
    </source>
</evidence>
<dbReference type="PANTHER" id="PTHR48085:SF5">
    <property type="entry name" value="CADMIUM_ZINC-TRANSPORTING ATPASE HMA4-RELATED"/>
    <property type="match status" value="1"/>
</dbReference>
<feature type="transmembrane region" description="Helical" evidence="10">
    <location>
        <begin position="644"/>
        <end position="664"/>
    </location>
</feature>
<comment type="catalytic activity">
    <reaction evidence="9">
        <text>Zn(2+)(in) + ATP + H2O = Zn(2+)(out) + ADP + phosphate + H(+)</text>
        <dbReference type="Rhea" id="RHEA:20621"/>
        <dbReference type="ChEBI" id="CHEBI:15377"/>
        <dbReference type="ChEBI" id="CHEBI:15378"/>
        <dbReference type="ChEBI" id="CHEBI:29105"/>
        <dbReference type="ChEBI" id="CHEBI:30616"/>
        <dbReference type="ChEBI" id="CHEBI:43474"/>
        <dbReference type="ChEBI" id="CHEBI:456216"/>
        <dbReference type="EC" id="7.2.2.12"/>
    </reaction>
</comment>
<dbReference type="NCBIfam" id="TIGR01494">
    <property type="entry name" value="ATPase_P-type"/>
    <property type="match status" value="2"/>
</dbReference>
<feature type="transmembrane region" description="Helical" evidence="10">
    <location>
        <begin position="310"/>
        <end position="330"/>
    </location>
</feature>
<dbReference type="SUPFAM" id="SSF81653">
    <property type="entry name" value="Calcium ATPase, transduction domain A"/>
    <property type="match status" value="1"/>
</dbReference>
<gene>
    <name evidence="12" type="primary">cadA</name>
    <name evidence="12" type="ORF">JFL75_00640</name>
</gene>
<dbReference type="PANTHER" id="PTHR48085">
    <property type="entry name" value="CADMIUM/ZINC-TRANSPORTING ATPASE HMA2-RELATED"/>
    <property type="match status" value="1"/>
</dbReference>
<dbReference type="SUPFAM" id="SSF56784">
    <property type="entry name" value="HAD-like"/>
    <property type="match status" value="1"/>
</dbReference>
<keyword evidence="13" id="KW-1185">Reference proteome</keyword>
<dbReference type="InterPro" id="IPR001757">
    <property type="entry name" value="P_typ_ATPase"/>
</dbReference>
<dbReference type="Gene3D" id="2.70.150.10">
    <property type="entry name" value="Calcium-transporting ATPase, cytoplasmic transduction domain A"/>
    <property type="match status" value="1"/>
</dbReference>
<dbReference type="PROSITE" id="PS00154">
    <property type="entry name" value="ATPASE_E1_E2"/>
    <property type="match status" value="1"/>
</dbReference>
<dbReference type="AlphaFoldDB" id="A0A7T7XNG0"/>
<keyword evidence="4 10" id="KW-0479">Metal-binding</keyword>
<keyword evidence="3 10" id="KW-0812">Transmembrane</keyword>
<dbReference type="GO" id="GO:0005886">
    <property type="term" value="C:plasma membrane"/>
    <property type="evidence" value="ECO:0007669"/>
    <property type="project" value="UniProtKB-SubCell"/>
</dbReference>
<dbReference type="InterPro" id="IPR023214">
    <property type="entry name" value="HAD_sf"/>
</dbReference>
<evidence type="ECO:0000256" key="9">
    <source>
        <dbReference type="ARBA" id="ARBA00047308"/>
    </source>
</evidence>
<keyword evidence="6 10" id="KW-1133">Transmembrane helix</keyword>